<evidence type="ECO:0008006" key="2">
    <source>
        <dbReference type="Google" id="ProtNLM"/>
    </source>
</evidence>
<dbReference type="Pfam" id="PF13618">
    <property type="entry name" value="Gluconate_2-dh3"/>
    <property type="match status" value="1"/>
</dbReference>
<name>A0A3B1AVL5_9ZZZZ</name>
<organism evidence="1">
    <name type="scientific">hydrothermal vent metagenome</name>
    <dbReference type="NCBI Taxonomy" id="652676"/>
    <lineage>
        <taxon>unclassified sequences</taxon>
        <taxon>metagenomes</taxon>
        <taxon>ecological metagenomes</taxon>
    </lineage>
</organism>
<proteinExistence type="predicted"/>
<protein>
    <recommendedName>
        <fullName evidence="2">Tat (Twin-arginine translocation) pathway signal sequence domain protein</fullName>
    </recommendedName>
</protein>
<accession>A0A3B1AVL5</accession>
<reference evidence="1" key="1">
    <citation type="submission" date="2018-06" db="EMBL/GenBank/DDBJ databases">
        <authorList>
            <person name="Zhirakovskaya E."/>
        </authorList>
    </citation>
    <scope>NUCLEOTIDE SEQUENCE</scope>
</reference>
<dbReference type="AlphaFoldDB" id="A0A3B1AVL5"/>
<sequence length="217" mass="24386">MDKSKKLLKNWGSSLSPAQHEALDTNLERRQFLHSACKATTGLALIPSIALFSACNEKTEMQPEPNLTQNLLQTEPWPTFAAVQLVLFPEDGNGPSAADLNSAAYLHFVLTADDTDPEQRDFILKGIDWLNQLANTEFKLNFISVSPEQQQQLIQTISTSQSGERWLSYLLLYIFESLLSDPIYGGNPSGIGWQWLQHQPGFPRPRPGTTYPELQKR</sequence>
<dbReference type="InterPro" id="IPR027056">
    <property type="entry name" value="Gluconate_2DH_su3"/>
</dbReference>
<evidence type="ECO:0000313" key="1">
    <source>
        <dbReference type="EMBL" id="VAW98024.1"/>
    </source>
</evidence>
<gene>
    <name evidence="1" type="ORF">MNBD_GAMMA21-743</name>
</gene>
<dbReference type="EMBL" id="UOFR01000056">
    <property type="protein sequence ID" value="VAW98024.1"/>
    <property type="molecule type" value="Genomic_DNA"/>
</dbReference>